<gene>
    <name evidence="1" type="ORF">MILVUS5_LOCUS2111</name>
</gene>
<accession>A0ACB0IEK4</accession>
<reference evidence="1" key="1">
    <citation type="submission" date="2023-10" db="EMBL/GenBank/DDBJ databases">
        <authorList>
            <person name="Rodriguez Cubillos JULIANA M."/>
            <person name="De Vega J."/>
        </authorList>
    </citation>
    <scope>NUCLEOTIDE SEQUENCE</scope>
</reference>
<evidence type="ECO:0000313" key="1">
    <source>
        <dbReference type="EMBL" id="CAJ2630308.1"/>
    </source>
</evidence>
<protein>
    <submittedName>
        <fullName evidence="1">Uncharacterized protein</fullName>
    </submittedName>
</protein>
<proteinExistence type="predicted"/>
<name>A0ACB0IEK4_TRIPR</name>
<evidence type="ECO:0000313" key="2">
    <source>
        <dbReference type="Proteomes" id="UP001177021"/>
    </source>
</evidence>
<comment type="caution">
    <text evidence="1">The sequence shown here is derived from an EMBL/GenBank/DDBJ whole genome shotgun (WGS) entry which is preliminary data.</text>
</comment>
<sequence length="306" mass="33625">MHAMQERDSGTAVLITKLKSDTETWPKNVVISYRCNVYLSVSMMSITSSFLLLQETVKHPTQPNLYYTRILNPKVVASVLVLCSRSVFLIALAITIHIPSGIIQLQKMVLLPKFSLLLLVLLSSYVIILINNQVKCDDDEDNLYQGINKYRATLNLKPLTKNKNADCLADKLADQFKKQPCTNTTGANTVPGTEPQFSNYPDLLAKCNLAISDTRDGEVMPACVPGLAPNLVLTNFTKSLYSENLNDTQFTGIGIGSEDNWIVVVLTTNTPAGNFAPDTSNAANLISKVGIIYCSMLLLACNIFLL</sequence>
<keyword evidence="2" id="KW-1185">Reference proteome</keyword>
<organism evidence="1 2">
    <name type="scientific">Trifolium pratense</name>
    <name type="common">Red clover</name>
    <dbReference type="NCBI Taxonomy" id="57577"/>
    <lineage>
        <taxon>Eukaryota</taxon>
        <taxon>Viridiplantae</taxon>
        <taxon>Streptophyta</taxon>
        <taxon>Embryophyta</taxon>
        <taxon>Tracheophyta</taxon>
        <taxon>Spermatophyta</taxon>
        <taxon>Magnoliopsida</taxon>
        <taxon>eudicotyledons</taxon>
        <taxon>Gunneridae</taxon>
        <taxon>Pentapetalae</taxon>
        <taxon>rosids</taxon>
        <taxon>fabids</taxon>
        <taxon>Fabales</taxon>
        <taxon>Fabaceae</taxon>
        <taxon>Papilionoideae</taxon>
        <taxon>50 kb inversion clade</taxon>
        <taxon>NPAAA clade</taxon>
        <taxon>Hologalegina</taxon>
        <taxon>IRL clade</taxon>
        <taxon>Trifolieae</taxon>
        <taxon>Trifolium</taxon>
    </lineage>
</organism>
<dbReference type="Proteomes" id="UP001177021">
    <property type="component" value="Unassembled WGS sequence"/>
</dbReference>
<dbReference type="EMBL" id="CASHSV030000001">
    <property type="protein sequence ID" value="CAJ2630308.1"/>
    <property type="molecule type" value="Genomic_DNA"/>
</dbReference>